<protein>
    <recommendedName>
        <fullName evidence="2">Beta-mannosidase-like galactose-binding domain-containing protein</fullName>
    </recommendedName>
</protein>
<evidence type="ECO:0000313" key="3">
    <source>
        <dbReference type="EMBL" id="VAX36276.1"/>
    </source>
</evidence>
<gene>
    <name evidence="3" type="ORF">MNBD_PLANCTO02-329</name>
</gene>
<evidence type="ECO:0000259" key="2">
    <source>
        <dbReference type="Pfam" id="PF22666"/>
    </source>
</evidence>
<feature type="domain" description="Beta-mannosidase-like galactose-binding" evidence="2">
    <location>
        <begin position="58"/>
        <end position="125"/>
    </location>
</feature>
<dbReference type="SUPFAM" id="SSF49785">
    <property type="entry name" value="Galactose-binding domain-like"/>
    <property type="match status" value="1"/>
</dbReference>
<name>A0A3B1D040_9ZZZZ</name>
<sequence>MEPYRIRLKGPWNYRWLKTLSSIKESGSAEKTDFLTEGTAQMPMSWQNLFGEKEGIAQFERRFQPPTNLEPNEQIAIVFDGIGGSGTVALNGQSLGKIETSEKIQRFDITNYLQPSNLLLVEITCDCDFSFNAPAGLYETVAIEISKE</sequence>
<dbReference type="AlphaFoldDB" id="A0A3B1D040"/>
<dbReference type="EMBL" id="UOGL01000046">
    <property type="protein sequence ID" value="VAX36276.1"/>
    <property type="molecule type" value="Genomic_DNA"/>
</dbReference>
<organism evidence="3">
    <name type="scientific">hydrothermal vent metagenome</name>
    <dbReference type="NCBI Taxonomy" id="652676"/>
    <lineage>
        <taxon>unclassified sequences</taxon>
        <taxon>metagenomes</taxon>
        <taxon>ecological metagenomes</taxon>
    </lineage>
</organism>
<dbReference type="GO" id="GO:0004553">
    <property type="term" value="F:hydrolase activity, hydrolyzing O-glycosyl compounds"/>
    <property type="evidence" value="ECO:0007669"/>
    <property type="project" value="UniProtKB-ARBA"/>
</dbReference>
<evidence type="ECO:0000256" key="1">
    <source>
        <dbReference type="ARBA" id="ARBA00022801"/>
    </source>
</evidence>
<accession>A0A3B1D040</accession>
<dbReference type="InterPro" id="IPR008979">
    <property type="entry name" value="Galactose-bd-like_sf"/>
</dbReference>
<reference evidence="3" key="1">
    <citation type="submission" date="2018-06" db="EMBL/GenBank/DDBJ databases">
        <authorList>
            <person name="Zhirakovskaya E."/>
        </authorList>
    </citation>
    <scope>NUCLEOTIDE SEQUENCE</scope>
</reference>
<keyword evidence="1" id="KW-0378">Hydrolase</keyword>
<dbReference type="Pfam" id="PF22666">
    <property type="entry name" value="Glyco_hydro_2_N2"/>
    <property type="match status" value="1"/>
</dbReference>
<dbReference type="InterPro" id="IPR054593">
    <property type="entry name" value="Beta-mannosidase-like_N2"/>
</dbReference>
<proteinExistence type="predicted"/>
<dbReference type="Gene3D" id="2.60.120.260">
    <property type="entry name" value="Galactose-binding domain-like"/>
    <property type="match status" value="1"/>
</dbReference>